<gene>
    <name evidence="2" type="ORF">ACFPOF_05505</name>
</gene>
<evidence type="ECO:0000313" key="2">
    <source>
        <dbReference type="EMBL" id="MFC5402188.1"/>
    </source>
</evidence>
<evidence type="ECO:0000313" key="3">
    <source>
        <dbReference type="Proteomes" id="UP001596113"/>
    </source>
</evidence>
<name>A0ABW0HNQ3_9BACL</name>
<dbReference type="RefSeq" id="WP_378130387.1">
    <property type="nucleotide sequence ID" value="NZ_JBHSMI010000009.1"/>
</dbReference>
<protein>
    <submittedName>
        <fullName evidence="2">Uncharacterized protein</fullName>
    </submittedName>
</protein>
<feature type="region of interest" description="Disordered" evidence="1">
    <location>
        <begin position="50"/>
        <end position="93"/>
    </location>
</feature>
<accession>A0ABW0HNQ3</accession>
<organism evidence="2 3">
    <name type="scientific">Cohnella soli</name>
    <dbReference type="NCBI Taxonomy" id="425005"/>
    <lineage>
        <taxon>Bacteria</taxon>
        <taxon>Bacillati</taxon>
        <taxon>Bacillota</taxon>
        <taxon>Bacilli</taxon>
        <taxon>Bacillales</taxon>
        <taxon>Paenibacillaceae</taxon>
        <taxon>Cohnella</taxon>
    </lineage>
</organism>
<reference evidence="3" key="1">
    <citation type="journal article" date="2019" name="Int. J. Syst. Evol. Microbiol.">
        <title>The Global Catalogue of Microorganisms (GCM) 10K type strain sequencing project: providing services to taxonomists for standard genome sequencing and annotation.</title>
        <authorList>
            <consortium name="The Broad Institute Genomics Platform"/>
            <consortium name="The Broad Institute Genome Sequencing Center for Infectious Disease"/>
            <person name="Wu L."/>
            <person name="Ma J."/>
        </authorList>
    </citation>
    <scope>NUCLEOTIDE SEQUENCE [LARGE SCALE GENOMIC DNA]</scope>
    <source>
        <strain evidence="3">CGMCC 1.18575</strain>
    </source>
</reference>
<dbReference type="EMBL" id="JBHSMI010000009">
    <property type="protein sequence ID" value="MFC5402188.1"/>
    <property type="molecule type" value="Genomic_DNA"/>
</dbReference>
<evidence type="ECO:0000256" key="1">
    <source>
        <dbReference type="SAM" id="MobiDB-lite"/>
    </source>
</evidence>
<dbReference type="Proteomes" id="UP001596113">
    <property type="component" value="Unassembled WGS sequence"/>
</dbReference>
<comment type="caution">
    <text evidence="2">The sequence shown here is derived from an EMBL/GenBank/DDBJ whole genome shotgun (WGS) entry which is preliminary data.</text>
</comment>
<sequence>MNNSPNTADGSFSFQIDIRISAASEAAALVQLIAALNGSGLDYKIGGPNGKSDAARTGKSSAPAKAPEQAKSPASKPVEPSQSPQPQPQPTPLELRILHVIETKQLIRLRINKGRGVKMDIPCRILNFDASTNLMTVYHVDEKQVYTVGLTEIDDFEQ</sequence>
<keyword evidence="3" id="KW-1185">Reference proteome</keyword>
<proteinExistence type="predicted"/>